<organism evidence="2 3">
    <name type="scientific">Rotaria magnacalcarata</name>
    <dbReference type="NCBI Taxonomy" id="392030"/>
    <lineage>
        <taxon>Eukaryota</taxon>
        <taxon>Metazoa</taxon>
        <taxon>Spiralia</taxon>
        <taxon>Gnathifera</taxon>
        <taxon>Rotifera</taxon>
        <taxon>Eurotatoria</taxon>
        <taxon>Bdelloidea</taxon>
        <taxon>Philodinida</taxon>
        <taxon>Philodinidae</taxon>
        <taxon>Rotaria</taxon>
    </lineage>
</organism>
<name>A0A8S2RJA1_9BILA</name>
<gene>
    <name evidence="2" type="ORF">SMN809_LOCUS20315</name>
</gene>
<feature type="region of interest" description="Disordered" evidence="1">
    <location>
        <begin position="1"/>
        <end position="56"/>
    </location>
</feature>
<dbReference type="Proteomes" id="UP000676336">
    <property type="component" value="Unassembled WGS sequence"/>
</dbReference>
<evidence type="ECO:0000313" key="3">
    <source>
        <dbReference type="Proteomes" id="UP000676336"/>
    </source>
</evidence>
<evidence type="ECO:0000313" key="2">
    <source>
        <dbReference type="EMBL" id="CAF4164217.1"/>
    </source>
</evidence>
<feature type="non-terminal residue" evidence="2">
    <location>
        <position position="1"/>
    </location>
</feature>
<comment type="caution">
    <text evidence="2">The sequence shown here is derived from an EMBL/GenBank/DDBJ whole genome shotgun (WGS) entry which is preliminary data.</text>
</comment>
<dbReference type="EMBL" id="CAJOBI010012252">
    <property type="protein sequence ID" value="CAF4164217.1"/>
    <property type="molecule type" value="Genomic_DNA"/>
</dbReference>
<reference evidence="2" key="1">
    <citation type="submission" date="2021-02" db="EMBL/GenBank/DDBJ databases">
        <authorList>
            <person name="Nowell W R."/>
        </authorList>
    </citation>
    <scope>NUCLEOTIDE SEQUENCE</scope>
</reference>
<dbReference type="AlphaFoldDB" id="A0A8S2RJA1"/>
<sequence>MTSSFKQNNNTSTGHFQRSNQIPQNESYKPHSKATNEQNSLSTPFFLQRPSISSEL</sequence>
<proteinExistence type="predicted"/>
<protein>
    <submittedName>
        <fullName evidence="2">Uncharacterized protein</fullName>
    </submittedName>
</protein>
<evidence type="ECO:0000256" key="1">
    <source>
        <dbReference type="SAM" id="MobiDB-lite"/>
    </source>
</evidence>
<accession>A0A8S2RJA1</accession>
<feature type="non-terminal residue" evidence="2">
    <location>
        <position position="56"/>
    </location>
</feature>